<comment type="caution">
    <text evidence="1">The sequence shown here is derived from an EMBL/GenBank/DDBJ whole genome shotgun (WGS) entry which is preliminary data.</text>
</comment>
<sequence>MVSSTFFGSFCAFAGGGRRNAVHRAAKTSNFEAVFLCVKLFSSVFGKNLLLGFEKARNMNIPKDVIIAAIRNEGIIYKRF</sequence>
<evidence type="ECO:0000313" key="1">
    <source>
        <dbReference type="EMBL" id="GAE15057.1"/>
    </source>
</evidence>
<protein>
    <submittedName>
        <fullName evidence="1">Uncharacterized protein</fullName>
    </submittedName>
</protein>
<accession>W4P5K5</accession>
<dbReference type="EMBL" id="BAIQ01000011">
    <property type="protein sequence ID" value="GAE15057.1"/>
    <property type="molecule type" value="Genomic_DNA"/>
</dbReference>
<evidence type="ECO:0000313" key="2">
    <source>
        <dbReference type="Proteomes" id="UP000018861"/>
    </source>
</evidence>
<proteinExistence type="predicted"/>
<reference evidence="1 2" key="1">
    <citation type="journal article" date="2014" name="Genome Announc.">
        <title>Draft Genome Sequences of Three Strains of Bacteroides pyogenes Isolated from a Cat and Swine.</title>
        <authorList>
            <person name="Sakamoto M."/>
            <person name="Oshima K."/>
            <person name="Suda W."/>
            <person name="Kitamura K."/>
            <person name="Iida T."/>
            <person name="Hattori M."/>
            <person name="Ohkuma M."/>
        </authorList>
    </citation>
    <scope>NUCLEOTIDE SEQUENCE [LARGE SCALE GENOMIC DNA]</scope>
    <source>
        <strain evidence="1 2">JCM 6292</strain>
    </source>
</reference>
<name>W4P5K5_9BACE</name>
<gene>
    <name evidence="1" type="ORF">JCM6292_1283</name>
</gene>
<organism evidence="1 2">
    <name type="scientific">Bacteroides pyogenes JCM 6292</name>
    <dbReference type="NCBI Taxonomy" id="1235809"/>
    <lineage>
        <taxon>Bacteria</taxon>
        <taxon>Pseudomonadati</taxon>
        <taxon>Bacteroidota</taxon>
        <taxon>Bacteroidia</taxon>
        <taxon>Bacteroidales</taxon>
        <taxon>Bacteroidaceae</taxon>
        <taxon>Bacteroides</taxon>
    </lineage>
</organism>
<dbReference type="AlphaFoldDB" id="W4P5K5"/>
<dbReference type="Proteomes" id="UP000018861">
    <property type="component" value="Unassembled WGS sequence"/>
</dbReference>